<name>E6X2A5_NITSE</name>
<dbReference type="HOGENOM" id="CLU_179337_1_0_7"/>
<gene>
    <name evidence="1" type="ordered locus">Nitsa_0774</name>
</gene>
<proteinExistence type="predicted"/>
<organism evidence="1 2">
    <name type="scientific">Nitratifractor salsuginis (strain DSM 16511 / JCM 12458 / E9I37-1)</name>
    <dbReference type="NCBI Taxonomy" id="749222"/>
    <lineage>
        <taxon>Bacteria</taxon>
        <taxon>Pseudomonadati</taxon>
        <taxon>Campylobacterota</taxon>
        <taxon>Epsilonproteobacteria</taxon>
        <taxon>Campylobacterales</taxon>
        <taxon>Sulfurovaceae</taxon>
        <taxon>Nitratifractor</taxon>
    </lineage>
</organism>
<dbReference type="GO" id="GO:0043565">
    <property type="term" value="F:sequence-specific DNA binding"/>
    <property type="evidence" value="ECO:0007669"/>
    <property type="project" value="InterPro"/>
</dbReference>
<dbReference type="InterPro" id="IPR036388">
    <property type="entry name" value="WH-like_DNA-bd_sf"/>
</dbReference>
<accession>E6X2A5</accession>
<dbReference type="STRING" id="749222.Nitsa_0774"/>
<dbReference type="RefSeq" id="WP_013553734.1">
    <property type="nucleotide sequence ID" value="NC_014935.1"/>
</dbReference>
<evidence type="ECO:0000313" key="1">
    <source>
        <dbReference type="EMBL" id="ADV46040.1"/>
    </source>
</evidence>
<reference evidence="2" key="2">
    <citation type="submission" date="2011-01" db="EMBL/GenBank/DDBJ databases">
        <title>The complete genome of Nitratifractor salsuginis DSM 16511.</title>
        <authorList>
            <consortium name="US DOE Joint Genome Institute (JGI-PGF)"/>
            <person name="Lucas S."/>
            <person name="Copeland A."/>
            <person name="Lapidus A."/>
            <person name="Bruce D."/>
            <person name="Goodwin L."/>
            <person name="Pitluck S."/>
            <person name="Kyrpides N."/>
            <person name="Mavromatis K."/>
            <person name="Ivanova N."/>
            <person name="Mikhailova N."/>
            <person name="Zeytun A."/>
            <person name="Detter J.C."/>
            <person name="Tapia R."/>
            <person name="Han C."/>
            <person name="Land M."/>
            <person name="Hauser L."/>
            <person name="Markowitz V."/>
            <person name="Cheng J.-F."/>
            <person name="Hugenholtz P."/>
            <person name="Woyke T."/>
            <person name="Wu D."/>
            <person name="Tindall B."/>
            <person name="Schuetze A."/>
            <person name="Brambilla E."/>
            <person name="Klenk H.-P."/>
            <person name="Eisen J.A."/>
        </authorList>
    </citation>
    <scope>NUCLEOTIDE SEQUENCE [LARGE SCALE GENOMIC DNA]</scope>
    <source>
        <strain evidence="2">DSM 16511 / JCM 12458 / E9I37-1</strain>
    </source>
</reference>
<dbReference type="InterPro" id="IPR002514">
    <property type="entry name" value="Transposase_8"/>
</dbReference>
<reference evidence="1 2" key="1">
    <citation type="journal article" date="2011" name="Stand. Genomic Sci.">
        <title>Complete genome sequence of Nitratifractor salsuginis type strain (E9I37-1).</title>
        <authorList>
            <person name="Anderson I."/>
            <person name="Sikorski J."/>
            <person name="Zeytun A."/>
            <person name="Nolan M."/>
            <person name="Lapidus A."/>
            <person name="Lucas S."/>
            <person name="Hammon N."/>
            <person name="Deshpande S."/>
            <person name="Cheng J.F."/>
            <person name="Tapia R."/>
            <person name="Han C."/>
            <person name="Goodwin L."/>
            <person name="Pitluck S."/>
            <person name="Liolios K."/>
            <person name="Pagani I."/>
            <person name="Ivanova N."/>
            <person name="Huntemann M."/>
            <person name="Mavromatis K."/>
            <person name="Ovchinikova G."/>
            <person name="Pati A."/>
            <person name="Chen A."/>
            <person name="Palaniappan K."/>
            <person name="Land M."/>
            <person name="Hauser L."/>
            <person name="Brambilla E.M."/>
            <person name="Ngatchou-Djao O.D."/>
            <person name="Rohde M."/>
            <person name="Tindall B.J."/>
            <person name="Goker M."/>
            <person name="Detter J.C."/>
            <person name="Woyke T."/>
            <person name="Bristow J."/>
            <person name="Eisen J.A."/>
            <person name="Markowitz V."/>
            <person name="Hugenholtz P."/>
            <person name="Klenk H.P."/>
            <person name="Kyrpides N.C."/>
        </authorList>
    </citation>
    <scope>NUCLEOTIDE SEQUENCE [LARGE SCALE GENOMIC DNA]</scope>
    <source>
        <strain evidence="2">DSM 16511 / JCM 12458 / E9I37-1</strain>
    </source>
</reference>
<dbReference type="EMBL" id="CP002452">
    <property type="protein sequence ID" value="ADV46040.1"/>
    <property type="molecule type" value="Genomic_DNA"/>
</dbReference>
<dbReference type="Pfam" id="PF01527">
    <property type="entry name" value="HTH_Tnp_1"/>
    <property type="match status" value="1"/>
</dbReference>
<dbReference type="OrthoDB" id="5372977at2"/>
<dbReference type="Proteomes" id="UP000008633">
    <property type="component" value="Chromosome"/>
</dbReference>
<dbReference type="AlphaFoldDB" id="E6X2A5"/>
<dbReference type="SUPFAM" id="SSF48295">
    <property type="entry name" value="TrpR-like"/>
    <property type="match status" value="1"/>
</dbReference>
<dbReference type="GO" id="GO:0004803">
    <property type="term" value="F:transposase activity"/>
    <property type="evidence" value="ECO:0007669"/>
    <property type="project" value="InterPro"/>
</dbReference>
<dbReference type="Gene3D" id="1.10.10.10">
    <property type="entry name" value="Winged helix-like DNA-binding domain superfamily/Winged helix DNA-binding domain"/>
    <property type="match status" value="1"/>
</dbReference>
<dbReference type="KEGG" id="nsa:Nitsa_0774"/>
<dbReference type="GO" id="GO:0006313">
    <property type="term" value="P:DNA transposition"/>
    <property type="evidence" value="ECO:0007669"/>
    <property type="project" value="InterPro"/>
</dbReference>
<sequence>MEKGANEIKRFTAKKKAQIVMDIFQGKTSIAEVSRKYDLTPATVEEWMDEARRGMENQLRARPKDIAAQYEEEIKEMKAVIGELTLENIALKKYDALFGEKK</sequence>
<dbReference type="InterPro" id="IPR010921">
    <property type="entry name" value="Trp_repressor/repl_initiator"/>
</dbReference>
<keyword evidence="2" id="KW-1185">Reference proteome</keyword>
<evidence type="ECO:0000313" key="2">
    <source>
        <dbReference type="Proteomes" id="UP000008633"/>
    </source>
</evidence>
<dbReference type="eggNOG" id="COG2963">
    <property type="taxonomic scope" value="Bacteria"/>
</dbReference>
<protein>
    <submittedName>
        <fullName evidence="1">Transposase IS3/IS911 family protein</fullName>
    </submittedName>
</protein>